<dbReference type="GO" id="GO:0070004">
    <property type="term" value="F:cysteine-type exopeptidase activity"/>
    <property type="evidence" value="ECO:0007669"/>
    <property type="project" value="InterPro"/>
</dbReference>
<dbReference type="PATRIC" id="fig|634498.28.peg.2196"/>
<dbReference type="Proteomes" id="UP000008680">
    <property type="component" value="Chromosome"/>
</dbReference>
<dbReference type="AlphaFoldDB" id="D3E1G1"/>
<proteinExistence type="predicted"/>
<gene>
    <name evidence="1" type="ordered locus">mru_2196</name>
</gene>
<protein>
    <submittedName>
        <fullName evidence="1">Uncharacterized protein</fullName>
    </submittedName>
</protein>
<dbReference type="RefSeq" id="WP_012956994.1">
    <property type="nucleotide sequence ID" value="NC_013790.1"/>
</dbReference>
<sequence length="106" mass="11442">MFKIRKLSNKIIVLLICGLLICSIQACSASCTAVYVGPDVSADGSTIIARCNDHQGVWGNHITVTPRVENKSSRLMAVCEDGSVKTELPATTYKYTATPYMNSTKA</sequence>
<dbReference type="KEGG" id="mru:mru_2196"/>
<dbReference type="GO" id="GO:0016805">
    <property type="term" value="F:dipeptidase activity"/>
    <property type="evidence" value="ECO:0007669"/>
    <property type="project" value="InterPro"/>
</dbReference>
<reference evidence="1 2" key="1">
    <citation type="journal article" date="2010" name="PLoS ONE">
        <title>The genome sequence of the rumen methanogen Methanobrevibacter ruminantium reveals new possibilities for controlling ruminant methane emissions.</title>
        <authorList>
            <person name="Leahy S.C."/>
            <person name="Kelly W.J."/>
            <person name="Altermann E."/>
            <person name="Ronimus R.S."/>
            <person name="Yeoman C.J."/>
            <person name="Pacheco D.M."/>
            <person name="Li D."/>
            <person name="Kong Z."/>
            <person name="McTavish S."/>
            <person name="Sang C."/>
            <person name="Lambie S.C."/>
            <person name="Janssen P.H."/>
            <person name="Dey D."/>
            <person name="Attwood G.T."/>
        </authorList>
    </citation>
    <scope>NUCLEOTIDE SEQUENCE [LARGE SCALE GENOMIC DNA]</scope>
    <source>
        <strain evidence="2">ATCC 35063 / DSM 1093 / JCM 13430 / OCM 146 / M1</strain>
    </source>
</reference>
<dbReference type="GeneID" id="8771877"/>
<dbReference type="InterPro" id="IPR005322">
    <property type="entry name" value="Peptidase_C69"/>
</dbReference>
<keyword evidence="2" id="KW-1185">Reference proteome</keyword>
<dbReference type="Pfam" id="PF03577">
    <property type="entry name" value="Peptidase_C69"/>
    <property type="match status" value="1"/>
</dbReference>
<organism evidence="1 2">
    <name type="scientific">Methanobrevibacter ruminantium (strain ATCC 35063 / DSM 1093 / JCM 13430 / OCM 146 / M1)</name>
    <name type="common">Methanobacterium ruminantium</name>
    <dbReference type="NCBI Taxonomy" id="634498"/>
    <lineage>
        <taxon>Archaea</taxon>
        <taxon>Methanobacteriati</taxon>
        <taxon>Methanobacteriota</taxon>
        <taxon>Methanomada group</taxon>
        <taxon>Methanobacteria</taxon>
        <taxon>Methanobacteriales</taxon>
        <taxon>Methanobacteriaceae</taxon>
        <taxon>Methanobrevibacter</taxon>
    </lineage>
</organism>
<evidence type="ECO:0000313" key="2">
    <source>
        <dbReference type="Proteomes" id="UP000008680"/>
    </source>
</evidence>
<dbReference type="EMBL" id="CP001719">
    <property type="protein sequence ID" value="ADC48046.1"/>
    <property type="molecule type" value="Genomic_DNA"/>
</dbReference>
<accession>D3E1G1</accession>
<name>D3E1G1_METRM</name>
<dbReference type="GO" id="GO:0006508">
    <property type="term" value="P:proteolysis"/>
    <property type="evidence" value="ECO:0007669"/>
    <property type="project" value="InterPro"/>
</dbReference>
<dbReference type="PROSITE" id="PS51257">
    <property type="entry name" value="PROKAR_LIPOPROTEIN"/>
    <property type="match status" value="1"/>
</dbReference>
<evidence type="ECO:0000313" key="1">
    <source>
        <dbReference type="EMBL" id="ADC48046.1"/>
    </source>
</evidence>
<dbReference type="OrthoDB" id="79654at2157"/>
<dbReference type="HOGENOM" id="CLU_2217099_0_0_2"/>